<dbReference type="InterPro" id="IPR013249">
    <property type="entry name" value="RNA_pol_sigma70_r4_t2"/>
</dbReference>
<evidence type="ECO:0000256" key="2">
    <source>
        <dbReference type="ARBA" id="ARBA00023015"/>
    </source>
</evidence>
<keyword evidence="5" id="KW-0804">Transcription</keyword>
<dbReference type="InterPro" id="IPR036388">
    <property type="entry name" value="WH-like_DNA-bd_sf"/>
</dbReference>
<dbReference type="Pfam" id="PF04542">
    <property type="entry name" value="Sigma70_r2"/>
    <property type="match status" value="1"/>
</dbReference>
<keyword evidence="4" id="KW-0238">DNA-binding</keyword>
<dbReference type="Proteomes" id="UP000572377">
    <property type="component" value="Unassembled WGS sequence"/>
</dbReference>
<dbReference type="NCBIfam" id="TIGR02937">
    <property type="entry name" value="sigma70-ECF"/>
    <property type="match status" value="1"/>
</dbReference>
<dbReference type="Pfam" id="PF08281">
    <property type="entry name" value="Sigma70_r4_2"/>
    <property type="match status" value="1"/>
</dbReference>
<feature type="domain" description="RNA polymerase sigma-70 region 2" evidence="6">
    <location>
        <begin position="33"/>
        <end position="95"/>
    </location>
</feature>
<comment type="similarity">
    <text evidence="1">Belongs to the sigma-70 factor family. ECF subfamily.</text>
</comment>
<evidence type="ECO:0000313" key="9">
    <source>
        <dbReference type="Proteomes" id="UP000572377"/>
    </source>
</evidence>
<dbReference type="InterPro" id="IPR014284">
    <property type="entry name" value="RNA_pol_sigma-70_dom"/>
</dbReference>
<evidence type="ECO:0000256" key="3">
    <source>
        <dbReference type="ARBA" id="ARBA00023082"/>
    </source>
</evidence>
<name>A0A849L6D2_9RHOB</name>
<accession>A0A849L6D2</accession>
<evidence type="ECO:0000256" key="5">
    <source>
        <dbReference type="ARBA" id="ARBA00023163"/>
    </source>
</evidence>
<dbReference type="Gene3D" id="1.10.10.10">
    <property type="entry name" value="Winged helix-like DNA-binding domain superfamily/Winged helix DNA-binding domain"/>
    <property type="match status" value="1"/>
</dbReference>
<evidence type="ECO:0000313" key="8">
    <source>
        <dbReference type="EMBL" id="NNU81803.1"/>
    </source>
</evidence>
<keyword evidence="3" id="KW-0731">Sigma factor</keyword>
<dbReference type="SUPFAM" id="SSF88946">
    <property type="entry name" value="Sigma2 domain of RNA polymerase sigma factors"/>
    <property type="match status" value="1"/>
</dbReference>
<keyword evidence="9" id="KW-1185">Reference proteome</keyword>
<dbReference type="SUPFAM" id="SSF88659">
    <property type="entry name" value="Sigma3 and sigma4 domains of RNA polymerase sigma factors"/>
    <property type="match status" value="1"/>
</dbReference>
<dbReference type="RefSeq" id="WP_171326668.1">
    <property type="nucleotide sequence ID" value="NZ_JABFBC010000003.1"/>
</dbReference>
<keyword evidence="2" id="KW-0805">Transcription regulation</keyword>
<evidence type="ECO:0000256" key="1">
    <source>
        <dbReference type="ARBA" id="ARBA00010641"/>
    </source>
</evidence>
<evidence type="ECO:0000259" key="6">
    <source>
        <dbReference type="Pfam" id="PF04542"/>
    </source>
</evidence>
<dbReference type="PANTHER" id="PTHR43133:SF58">
    <property type="entry name" value="ECF RNA POLYMERASE SIGMA FACTOR SIGD"/>
    <property type="match status" value="1"/>
</dbReference>
<dbReference type="InterPro" id="IPR007627">
    <property type="entry name" value="RNA_pol_sigma70_r2"/>
</dbReference>
<protein>
    <submittedName>
        <fullName evidence="8">Sigma-70 family RNA polymerase sigma factor</fullName>
    </submittedName>
</protein>
<dbReference type="EMBL" id="JABFBC010000003">
    <property type="protein sequence ID" value="NNU81803.1"/>
    <property type="molecule type" value="Genomic_DNA"/>
</dbReference>
<dbReference type="InterPro" id="IPR013325">
    <property type="entry name" value="RNA_pol_sigma_r2"/>
</dbReference>
<sequence>MRLERVATWEELMRAANRGDALAYRELLRAITPVLRGIVRARGTVLGPEGCEDIVQEVLLAVHLKRHTWREDAPLRPWLYAIARHKVADAFRARGARVDLPIEDFADLLRAADEPDPLLSHDLDRVLGALEPRAADIVRGFGIRGETVAETAERLQMSEGAVRVALHRALKSIARLRERMME</sequence>
<dbReference type="AlphaFoldDB" id="A0A849L6D2"/>
<reference evidence="8 9" key="1">
    <citation type="submission" date="2020-05" db="EMBL/GenBank/DDBJ databases">
        <title>Gimesia benthica sp. nov., a novel planctomycete isolated from a deep-sea water sample of the Northwest Indian Ocean.</title>
        <authorList>
            <person name="Wang J."/>
            <person name="Ruan C."/>
            <person name="Song L."/>
            <person name="Zhu Y."/>
            <person name="Li A."/>
            <person name="Zheng X."/>
            <person name="Wang L."/>
            <person name="Lu Z."/>
            <person name="Huang Y."/>
            <person name="Du W."/>
            <person name="Zhou Y."/>
            <person name="Huang L."/>
            <person name="Dai X."/>
        </authorList>
    </citation>
    <scope>NUCLEOTIDE SEQUENCE [LARGE SCALE GENOMIC DNA]</scope>
    <source>
        <strain evidence="8 9">YYQ-30</strain>
    </source>
</reference>
<gene>
    <name evidence="8" type="ORF">HMH01_15305</name>
</gene>
<evidence type="ECO:0000259" key="7">
    <source>
        <dbReference type="Pfam" id="PF08281"/>
    </source>
</evidence>
<organism evidence="8 9">
    <name type="scientific">Halovulum dunhuangense</name>
    <dbReference type="NCBI Taxonomy" id="1505036"/>
    <lineage>
        <taxon>Bacteria</taxon>
        <taxon>Pseudomonadati</taxon>
        <taxon>Pseudomonadota</taxon>
        <taxon>Alphaproteobacteria</taxon>
        <taxon>Rhodobacterales</taxon>
        <taxon>Paracoccaceae</taxon>
        <taxon>Halovulum</taxon>
    </lineage>
</organism>
<comment type="caution">
    <text evidence="8">The sequence shown here is derived from an EMBL/GenBank/DDBJ whole genome shotgun (WGS) entry which is preliminary data.</text>
</comment>
<dbReference type="GO" id="GO:0006352">
    <property type="term" value="P:DNA-templated transcription initiation"/>
    <property type="evidence" value="ECO:0007669"/>
    <property type="project" value="InterPro"/>
</dbReference>
<dbReference type="Gene3D" id="1.10.1740.10">
    <property type="match status" value="1"/>
</dbReference>
<evidence type="ECO:0000256" key="4">
    <source>
        <dbReference type="ARBA" id="ARBA00023125"/>
    </source>
</evidence>
<dbReference type="InterPro" id="IPR039425">
    <property type="entry name" value="RNA_pol_sigma-70-like"/>
</dbReference>
<feature type="domain" description="RNA polymerase sigma factor 70 region 4 type 2" evidence="7">
    <location>
        <begin position="122"/>
        <end position="172"/>
    </location>
</feature>
<dbReference type="GO" id="GO:0003677">
    <property type="term" value="F:DNA binding"/>
    <property type="evidence" value="ECO:0007669"/>
    <property type="project" value="UniProtKB-KW"/>
</dbReference>
<dbReference type="GO" id="GO:0016987">
    <property type="term" value="F:sigma factor activity"/>
    <property type="evidence" value="ECO:0007669"/>
    <property type="project" value="UniProtKB-KW"/>
</dbReference>
<dbReference type="PANTHER" id="PTHR43133">
    <property type="entry name" value="RNA POLYMERASE ECF-TYPE SIGMA FACTO"/>
    <property type="match status" value="1"/>
</dbReference>
<dbReference type="NCBIfam" id="NF009165">
    <property type="entry name" value="PRK12512.1"/>
    <property type="match status" value="1"/>
</dbReference>
<proteinExistence type="inferred from homology"/>
<dbReference type="InterPro" id="IPR013324">
    <property type="entry name" value="RNA_pol_sigma_r3/r4-like"/>
</dbReference>